<organism evidence="1">
    <name type="scientific">uncultured Caudovirales phage</name>
    <dbReference type="NCBI Taxonomy" id="2100421"/>
    <lineage>
        <taxon>Viruses</taxon>
        <taxon>Duplodnaviria</taxon>
        <taxon>Heunggongvirae</taxon>
        <taxon>Uroviricota</taxon>
        <taxon>Caudoviricetes</taxon>
        <taxon>Peduoviridae</taxon>
        <taxon>Maltschvirus</taxon>
        <taxon>Maltschvirus maltsch</taxon>
    </lineage>
</organism>
<accession>A0A6J7WV36</accession>
<name>A0A6J7WV36_9CAUD</name>
<gene>
    <name evidence="1" type="ORF">UFOVP247_23</name>
</gene>
<proteinExistence type="predicted"/>
<evidence type="ECO:0000313" key="1">
    <source>
        <dbReference type="EMBL" id="CAB5220688.1"/>
    </source>
</evidence>
<reference evidence="1" key="1">
    <citation type="submission" date="2020-05" db="EMBL/GenBank/DDBJ databases">
        <authorList>
            <person name="Chiriac C."/>
            <person name="Salcher M."/>
            <person name="Ghai R."/>
            <person name="Kavagutti S V."/>
        </authorList>
    </citation>
    <scope>NUCLEOTIDE SEQUENCE</scope>
</reference>
<dbReference type="EMBL" id="LR798288">
    <property type="protein sequence ID" value="CAB5220688.1"/>
    <property type="molecule type" value="Genomic_DNA"/>
</dbReference>
<sequence length="82" mass="9810">MAYITTTVDVDVEVYLEEFEDDDLVDELKSRGYEVYEKNDPNKGNHPVEVRDLYNTYNTCSPELFEKELKRFFRESLDVNIY</sequence>
<protein>
    <submittedName>
        <fullName evidence="1">Uncharacterized protein</fullName>
    </submittedName>
</protein>